<accession>A0A2M4DRC8</accession>
<organism evidence="1">
    <name type="scientific">Anopheles darlingi</name>
    <name type="common">Mosquito</name>
    <dbReference type="NCBI Taxonomy" id="43151"/>
    <lineage>
        <taxon>Eukaryota</taxon>
        <taxon>Metazoa</taxon>
        <taxon>Ecdysozoa</taxon>
        <taxon>Arthropoda</taxon>
        <taxon>Hexapoda</taxon>
        <taxon>Insecta</taxon>
        <taxon>Pterygota</taxon>
        <taxon>Neoptera</taxon>
        <taxon>Endopterygota</taxon>
        <taxon>Diptera</taxon>
        <taxon>Nematocera</taxon>
        <taxon>Culicoidea</taxon>
        <taxon>Culicidae</taxon>
        <taxon>Anophelinae</taxon>
        <taxon>Anopheles</taxon>
    </lineage>
</organism>
<reference evidence="1" key="1">
    <citation type="submission" date="2018-01" db="EMBL/GenBank/DDBJ databases">
        <title>An insight into the sialome of Amazonian anophelines.</title>
        <authorList>
            <person name="Ribeiro J.M."/>
            <person name="Scarpassa V."/>
            <person name="Calvo E."/>
        </authorList>
    </citation>
    <scope>NUCLEOTIDE SEQUENCE</scope>
</reference>
<evidence type="ECO:0000313" key="1">
    <source>
        <dbReference type="EMBL" id="MBW80082.1"/>
    </source>
</evidence>
<proteinExistence type="predicted"/>
<name>A0A2M4DRC8_ANODA</name>
<dbReference type="AlphaFoldDB" id="A0A2M4DRC8"/>
<dbReference type="EMBL" id="GGFL01015904">
    <property type="protein sequence ID" value="MBW80082.1"/>
    <property type="molecule type" value="Transcribed_RNA"/>
</dbReference>
<sequence>MVSVCAVVLCAIGGSNVWKSLAIVARCILRSLLQFHEHQTVPVCVCVCARMFGGKPGRPGTTETPLRIIGSFFRPTYANTGGPEVGCGPRVQRHLPPPPPTHLPVWQEAPEDMWENIAHG</sequence>
<protein>
    <submittedName>
        <fullName evidence="1">Putative secreted protein</fullName>
    </submittedName>
</protein>